<organism evidence="1 2">
    <name type="scientific">Chromobacterium phragmitis</name>
    <dbReference type="NCBI Taxonomy" id="2202141"/>
    <lineage>
        <taxon>Bacteria</taxon>
        <taxon>Pseudomonadati</taxon>
        <taxon>Pseudomonadota</taxon>
        <taxon>Betaproteobacteria</taxon>
        <taxon>Neisseriales</taxon>
        <taxon>Chromobacteriaceae</taxon>
        <taxon>Chromobacterium</taxon>
    </lineage>
</organism>
<reference evidence="1 2" key="1">
    <citation type="submission" date="2024-05" db="EMBL/GenBank/DDBJ databases">
        <authorList>
            <person name="De Oliveira J.P."/>
            <person name="Noriler S.A."/>
            <person name="De Oliveira A.G."/>
            <person name="Sipoli D.S."/>
        </authorList>
    </citation>
    <scope>NUCLEOTIDE SEQUENCE [LARGE SCALE GENOMIC DNA]</scope>
    <source>
        <strain evidence="1 2">LABIM192</strain>
    </source>
</reference>
<sequence length="48" mass="5354">MYAVLGDIEFDLISYFDGLEQRGVQPLQLGIRLAVGGVQHQIDAHLRT</sequence>
<comment type="caution">
    <text evidence="1">The sequence shown here is derived from an EMBL/GenBank/DDBJ whole genome shotgun (WGS) entry which is preliminary data.</text>
</comment>
<name>A0ABV0IWE7_9NEIS</name>
<keyword evidence="2" id="KW-1185">Reference proteome</keyword>
<evidence type="ECO:0000313" key="2">
    <source>
        <dbReference type="Proteomes" id="UP001462502"/>
    </source>
</evidence>
<gene>
    <name evidence="1" type="ORF">ABI908_16025</name>
</gene>
<dbReference type="EMBL" id="JBDXMI010000001">
    <property type="protein sequence ID" value="MEO9385608.1"/>
    <property type="molecule type" value="Genomic_DNA"/>
</dbReference>
<dbReference type="RefSeq" id="WP_347949964.1">
    <property type="nucleotide sequence ID" value="NZ_JBDXMI010000001.1"/>
</dbReference>
<protein>
    <submittedName>
        <fullName evidence="1">Uncharacterized protein</fullName>
    </submittedName>
</protein>
<evidence type="ECO:0000313" key="1">
    <source>
        <dbReference type="EMBL" id="MEO9385608.1"/>
    </source>
</evidence>
<proteinExistence type="predicted"/>
<accession>A0ABV0IWE7</accession>
<dbReference type="Proteomes" id="UP001462502">
    <property type="component" value="Unassembled WGS sequence"/>
</dbReference>